<dbReference type="PANTHER" id="PTHR43489">
    <property type="entry name" value="ISOMERASE"/>
    <property type="match status" value="1"/>
</dbReference>
<dbReference type="PANTHER" id="PTHR43489:SF6">
    <property type="entry name" value="HYDROXYPYRUVATE ISOMERASE-RELATED"/>
    <property type="match status" value="1"/>
</dbReference>
<proteinExistence type="predicted"/>
<dbReference type="Pfam" id="PF01261">
    <property type="entry name" value="AP_endonuc_2"/>
    <property type="match status" value="1"/>
</dbReference>
<protein>
    <recommendedName>
        <fullName evidence="2">Xylose isomerase-like TIM barrel domain-containing protein</fullName>
    </recommendedName>
</protein>
<keyword evidence="1" id="KW-0413">Isomerase</keyword>
<dbReference type="GO" id="GO:0046487">
    <property type="term" value="P:glyoxylate metabolic process"/>
    <property type="evidence" value="ECO:0007669"/>
    <property type="project" value="TreeGrafter"/>
</dbReference>
<accession>A0A822CAE0</accession>
<feature type="domain" description="Xylose isomerase-like TIM barrel" evidence="2">
    <location>
        <begin position="3"/>
        <end position="72"/>
    </location>
</feature>
<evidence type="ECO:0000313" key="3">
    <source>
        <dbReference type="EMBL" id="CAF5034286.1"/>
    </source>
</evidence>
<name>A0A822CAE0_9BILA</name>
<dbReference type="GO" id="GO:0008903">
    <property type="term" value="F:hydroxypyruvate isomerase activity"/>
    <property type="evidence" value="ECO:0007669"/>
    <property type="project" value="TreeGrafter"/>
</dbReference>
<dbReference type="SUPFAM" id="SSF51658">
    <property type="entry name" value="Xylose isomerase-like"/>
    <property type="match status" value="1"/>
</dbReference>
<comment type="caution">
    <text evidence="3">The sequence shown here is derived from an EMBL/GenBank/DDBJ whole genome shotgun (WGS) entry which is preliminary data.</text>
</comment>
<evidence type="ECO:0000313" key="4">
    <source>
        <dbReference type="Proteomes" id="UP000663848"/>
    </source>
</evidence>
<dbReference type="InterPro" id="IPR050417">
    <property type="entry name" value="Sugar_Epim/Isomerase"/>
</dbReference>
<dbReference type="EMBL" id="CAJOBR010044350">
    <property type="protein sequence ID" value="CAF5034286.1"/>
    <property type="molecule type" value="Genomic_DNA"/>
</dbReference>
<dbReference type="InterPro" id="IPR036237">
    <property type="entry name" value="Xyl_isomerase-like_sf"/>
</dbReference>
<dbReference type="Proteomes" id="UP000663848">
    <property type="component" value="Unassembled WGS sequence"/>
</dbReference>
<feature type="non-terminal residue" evidence="3">
    <location>
        <position position="1"/>
    </location>
</feature>
<evidence type="ECO:0000259" key="2">
    <source>
        <dbReference type="Pfam" id="PF01261"/>
    </source>
</evidence>
<gene>
    <name evidence="3" type="ORF">QYT958_LOCUS40893</name>
</gene>
<dbReference type="AlphaFoldDB" id="A0A822CAE0"/>
<organism evidence="3 4">
    <name type="scientific">Rotaria socialis</name>
    <dbReference type="NCBI Taxonomy" id="392032"/>
    <lineage>
        <taxon>Eukaryota</taxon>
        <taxon>Metazoa</taxon>
        <taxon>Spiralia</taxon>
        <taxon>Gnathifera</taxon>
        <taxon>Rotifera</taxon>
        <taxon>Eurotatoria</taxon>
        <taxon>Bdelloidea</taxon>
        <taxon>Philodinida</taxon>
        <taxon>Philodinidae</taxon>
        <taxon>Rotaria</taxon>
    </lineage>
</organism>
<evidence type="ECO:0000256" key="1">
    <source>
        <dbReference type="ARBA" id="ARBA00023235"/>
    </source>
</evidence>
<reference evidence="3" key="1">
    <citation type="submission" date="2021-02" db="EMBL/GenBank/DDBJ databases">
        <authorList>
            <person name="Nowell W R."/>
        </authorList>
    </citation>
    <scope>NUCLEOTIDE SEQUENCE</scope>
</reference>
<sequence length="84" mass="9688">MCLIEPISTRLNYYLRSYSTAIDIVKSSKADNLKVMLDSFHLQRLHGNLTERVQEMIPFVGHVQISQTPKRNCPMSDDGEVNHR</sequence>
<dbReference type="InterPro" id="IPR013022">
    <property type="entry name" value="Xyl_isomerase-like_TIM-brl"/>
</dbReference>
<dbReference type="Gene3D" id="3.20.20.150">
    <property type="entry name" value="Divalent-metal-dependent TIM barrel enzymes"/>
    <property type="match status" value="1"/>
</dbReference>